<comment type="caution">
    <text evidence="1">The sequence shown here is derived from an EMBL/GenBank/DDBJ whole genome shotgun (WGS) entry which is preliminary data.</text>
</comment>
<accession>A0ABP3WNY5</accession>
<reference evidence="2" key="1">
    <citation type="journal article" date="2019" name="Int. J. Syst. Evol. Microbiol.">
        <title>The Global Catalogue of Microorganisms (GCM) 10K type strain sequencing project: providing services to taxonomists for standard genome sequencing and annotation.</title>
        <authorList>
            <consortium name="The Broad Institute Genomics Platform"/>
            <consortium name="The Broad Institute Genome Sequencing Center for Infectious Disease"/>
            <person name="Wu L."/>
            <person name="Ma J."/>
        </authorList>
    </citation>
    <scope>NUCLEOTIDE SEQUENCE [LARGE SCALE GENOMIC DNA]</scope>
    <source>
        <strain evidence="2">JCM 15896</strain>
    </source>
</reference>
<protein>
    <submittedName>
        <fullName evidence="1">Uncharacterized protein</fullName>
    </submittedName>
</protein>
<sequence>MSEQLSDEQSQQLMDAIIISCEEMALTPEQILDGLGRAMLSAAATFEKSNVTVSIENFGQCTVSLSSAVGEN</sequence>
<gene>
    <name evidence="1" type="ORF">GCM10009114_05280</name>
</gene>
<dbReference type="Proteomes" id="UP001500359">
    <property type="component" value="Unassembled WGS sequence"/>
</dbReference>
<keyword evidence="2" id="KW-1185">Reference proteome</keyword>
<organism evidence="1 2">
    <name type="scientific">Aliiglaciecola litoralis</name>
    <dbReference type="NCBI Taxonomy" id="582857"/>
    <lineage>
        <taxon>Bacteria</taxon>
        <taxon>Pseudomonadati</taxon>
        <taxon>Pseudomonadota</taxon>
        <taxon>Gammaproteobacteria</taxon>
        <taxon>Alteromonadales</taxon>
        <taxon>Alteromonadaceae</taxon>
        <taxon>Aliiglaciecola</taxon>
    </lineage>
</organism>
<name>A0ABP3WNY5_9ALTE</name>
<dbReference type="RefSeq" id="WP_343856240.1">
    <property type="nucleotide sequence ID" value="NZ_BAAAFD010000001.1"/>
</dbReference>
<evidence type="ECO:0000313" key="2">
    <source>
        <dbReference type="Proteomes" id="UP001500359"/>
    </source>
</evidence>
<proteinExistence type="predicted"/>
<dbReference type="EMBL" id="BAAAFD010000001">
    <property type="protein sequence ID" value="GAA0853170.1"/>
    <property type="molecule type" value="Genomic_DNA"/>
</dbReference>
<evidence type="ECO:0000313" key="1">
    <source>
        <dbReference type="EMBL" id="GAA0853170.1"/>
    </source>
</evidence>